<dbReference type="RefSeq" id="WP_323219220.1">
    <property type="nucleotide sequence ID" value="NZ_JAYGHT010000001.1"/>
</dbReference>
<sequence length="655" mass="75537">MIGCFPDPYPDELLYSVCARYHQRVQYPNKKNTLRELFGDEAAIAVVDLPSNLSNLVSALPTGSPYTVEKLINQHTLLPFFAPFLDPQQFRQLWADMEGSRGSAIYMRSGLMASVVQPPEWLRFCPECAQEDQHKFGESYWHRLHQIPGVEICPQHQIRLVNSQVRVQNPTTRHEFITADQGIKLPKSQSYTLKDSHHDLLLKIAQNAAWLLEKHISPPGLTILLKRYRELLAERDLATYSGRVRASKLLEEFKRFYPDDLLQRLQCEIDPKSEHSWLLRLVRSPKGSQHPLRHLLLIQFLGHNVESFFKLPKQFQPFGTGPWLCLNRTASHFRQSVIQECDITYSQEHGKPIATFSCTCGFIYCRTGPDRTEEDQLRITKIKAFGSTWENSLRELWQDSTVSLRGMARQLGVDPNTVKLHAAALSLNFPRQSKRQTNRSQRKLVGSENKKQEILEITLEKYRSEWLSARNNNPEAGRNTLRKQFQRVYTWLRRHDREWLEAHLPAIQQKAPPPPRVDWESRDNELAESVKLVAASLYSKLGKPKQVTISAIARELGQLALIQKHLDKLPLTAKVLESLVESREAFAIRRINWVVDCYCQEGVCPPRWQLVRRAGLRPEVELLPSVQDALNQALEILKQIPHQHGKDCPPQRMAL</sequence>
<accession>A0ABU5TQX2</accession>
<dbReference type="EMBL" id="JAYGHT010000001">
    <property type="protein sequence ID" value="MEA5517327.1"/>
    <property type="molecule type" value="Genomic_DNA"/>
</dbReference>
<dbReference type="InterPro" id="IPR032750">
    <property type="entry name" value="TnsD_C"/>
</dbReference>
<evidence type="ECO:0000259" key="1">
    <source>
        <dbReference type="Pfam" id="PF06527"/>
    </source>
</evidence>
<name>A0ABU5TQX2_9CYAN</name>
<dbReference type="InterPro" id="IPR009492">
    <property type="entry name" value="TniQ"/>
</dbReference>
<dbReference type="Pfam" id="PF06527">
    <property type="entry name" value="TniQ"/>
    <property type="match status" value="1"/>
</dbReference>
<proteinExistence type="predicted"/>
<evidence type="ECO:0000259" key="2">
    <source>
        <dbReference type="Pfam" id="PF15978"/>
    </source>
</evidence>
<keyword evidence="4" id="KW-1185">Reference proteome</keyword>
<comment type="caution">
    <text evidence="3">The sequence shown here is derived from an EMBL/GenBank/DDBJ whole genome shotgun (WGS) entry which is preliminary data.</text>
</comment>
<protein>
    <submittedName>
        <fullName evidence="3">TnsD family transposase</fullName>
    </submittedName>
</protein>
<dbReference type="Pfam" id="PF15978">
    <property type="entry name" value="TnsD"/>
    <property type="match status" value="1"/>
</dbReference>
<reference evidence="3 4" key="1">
    <citation type="submission" date="2023-12" db="EMBL/GenBank/DDBJ databases">
        <title>Baltic Sea Cyanobacteria.</title>
        <authorList>
            <person name="Delbaje E."/>
            <person name="Fewer D.P."/>
            <person name="Shishido T.K."/>
        </authorList>
    </citation>
    <scope>NUCLEOTIDE SEQUENCE [LARGE SCALE GENOMIC DNA]</scope>
    <source>
        <strain evidence="3 4">CCNP 1315</strain>
    </source>
</reference>
<evidence type="ECO:0000313" key="4">
    <source>
        <dbReference type="Proteomes" id="UP001301728"/>
    </source>
</evidence>
<feature type="domain" description="TniQ" evidence="1">
    <location>
        <begin position="5"/>
        <end position="160"/>
    </location>
</feature>
<gene>
    <name evidence="3" type="ORF">VB854_00035</name>
</gene>
<evidence type="ECO:0000313" key="3">
    <source>
        <dbReference type="EMBL" id="MEA5517327.1"/>
    </source>
</evidence>
<feature type="domain" description="Transposon Tn7 transposition protein TnsD C-terminal" evidence="2">
    <location>
        <begin position="204"/>
        <end position="576"/>
    </location>
</feature>
<dbReference type="Proteomes" id="UP001301728">
    <property type="component" value="Unassembled WGS sequence"/>
</dbReference>
<organism evidence="3 4">
    <name type="scientific">Limnoraphis robusta CCNP1315</name>
    <dbReference type="NCBI Taxonomy" id="3110306"/>
    <lineage>
        <taxon>Bacteria</taxon>
        <taxon>Bacillati</taxon>
        <taxon>Cyanobacteriota</taxon>
        <taxon>Cyanophyceae</taxon>
        <taxon>Oscillatoriophycideae</taxon>
        <taxon>Oscillatoriales</taxon>
        <taxon>Sirenicapillariaceae</taxon>
        <taxon>Limnoraphis</taxon>
    </lineage>
</organism>